<proteinExistence type="predicted"/>
<dbReference type="EMBL" id="MFTI01000016">
    <property type="protein sequence ID" value="OGI60225.1"/>
    <property type="molecule type" value="Genomic_DNA"/>
</dbReference>
<reference evidence="2 3" key="1">
    <citation type="journal article" date="2016" name="Nat. Commun.">
        <title>Thousands of microbial genomes shed light on interconnected biogeochemical processes in an aquifer system.</title>
        <authorList>
            <person name="Anantharaman K."/>
            <person name="Brown C.T."/>
            <person name="Hug L.A."/>
            <person name="Sharon I."/>
            <person name="Castelle C.J."/>
            <person name="Probst A.J."/>
            <person name="Thomas B.C."/>
            <person name="Singh A."/>
            <person name="Wilkins M.J."/>
            <person name="Karaoz U."/>
            <person name="Brodie E.L."/>
            <person name="Williams K.H."/>
            <person name="Hubbard S.S."/>
            <person name="Banfield J.F."/>
        </authorList>
    </citation>
    <scope>NUCLEOTIDE SEQUENCE [LARGE SCALE GENOMIC DNA]</scope>
</reference>
<accession>A0A1F6US77</accession>
<dbReference type="STRING" id="1801732.A2814_02740"/>
<evidence type="ECO:0000313" key="3">
    <source>
        <dbReference type="Proteomes" id="UP000177869"/>
    </source>
</evidence>
<gene>
    <name evidence="2" type="ORF">A2814_02740</name>
</gene>
<sequence length="106" mass="12193">MNDDEKLKTTEISFSGGEEQNGINNFLSLEYVNNIFLLENEMLLSIDSYISTETKSVILDKISEHNNILLGIANKELRTQERINNETKPVIDDNYFNKKPLNINNI</sequence>
<comment type="caution">
    <text evidence="2">The sequence shown here is derived from an EMBL/GenBank/DDBJ whole genome shotgun (WGS) entry which is preliminary data.</text>
</comment>
<feature type="region of interest" description="Disordered" evidence="1">
    <location>
        <begin position="1"/>
        <end position="21"/>
    </location>
</feature>
<protein>
    <submittedName>
        <fullName evidence="2">Uncharacterized protein</fullName>
    </submittedName>
</protein>
<dbReference type="Proteomes" id="UP000177869">
    <property type="component" value="Unassembled WGS sequence"/>
</dbReference>
<organism evidence="2 3">
    <name type="scientific">Candidatus Nomurabacteria bacterium RIFCSPHIGHO2_01_FULL_38_19</name>
    <dbReference type="NCBI Taxonomy" id="1801732"/>
    <lineage>
        <taxon>Bacteria</taxon>
        <taxon>Candidatus Nomuraibacteriota</taxon>
    </lineage>
</organism>
<name>A0A1F6US77_9BACT</name>
<evidence type="ECO:0000256" key="1">
    <source>
        <dbReference type="SAM" id="MobiDB-lite"/>
    </source>
</evidence>
<dbReference type="AlphaFoldDB" id="A0A1F6US77"/>
<evidence type="ECO:0000313" key="2">
    <source>
        <dbReference type="EMBL" id="OGI60225.1"/>
    </source>
</evidence>